<dbReference type="InterPro" id="IPR019700">
    <property type="entry name" value="Sigma-G_inhibitor_Gin"/>
</dbReference>
<dbReference type="Pfam" id="PF10764">
    <property type="entry name" value="Gin"/>
    <property type="match status" value="1"/>
</dbReference>
<keyword evidence="1" id="KW-0436">Ligase</keyword>
<dbReference type="EMBL" id="SWLG01000029">
    <property type="protein sequence ID" value="TLS35088.1"/>
    <property type="molecule type" value="Genomic_DNA"/>
</dbReference>
<dbReference type="OrthoDB" id="2886653at2"/>
<accession>A0A5R9F0X6</accession>
<name>A0A5R9F0X6_9BACL</name>
<dbReference type="AlphaFoldDB" id="A0A5R9F0X6"/>
<dbReference type="Proteomes" id="UP000308230">
    <property type="component" value="Unassembled WGS sequence"/>
</dbReference>
<organism evidence="1 2">
    <name type="scientific">Exobacillus caeni</name>
    <dbReference type="NCBI Taxonomy" id="2574798"/>
    <lineage>
        <taxon>Bacteria</taxon>
        <taxon>Bacillati</taxon>
        <taxon>Bacillota</taxon>
        <taxon>Bacilli</taxon>
        <taxon>Bacillales</taxon>
        <taxon>Guptibacillaceae</taxon>
        <taxon>Exobacillus</taxon>
    </lineage>
</organism>
<comment type="caution">
    <text evidence="1">The sequence shown here is derived from an EMBL/GenBank/DDBJ whole genome shotgun (WGS) entry which is preliminary data.</text>
</comment>
<evidence type="ECO:0000313" key="2">
    <source>
        <dbReference type="Proteomes" id="UP000308230"/>
    </source>
</evidence>
<gene>
    <name evidence="1" type="ORF">FCL54_22135</name>
</gene>
<sequence>MEVGTLHSVAEERTEELCMICDHTQPKGIHICTKFICEECERKLVTTDTNDIHYRYYLKKLKQLKLDTLS</sequence>
<proteinExistence type="predicted"/>
<dbReference type="GO" id="GO:0016874">
    <property type="term" value="F:ligase activity"/>
    <property type="evidence" value="ECO:0007669"/>
    <property type="project" value="UniProtKB-KW"/>
</dbReference>
<evidence type="ECO:0000313" key="1">
    <source>
        <dbReference type="EMBL" id="TLS35088.1"/>
    </source>
</evidence>
<reference evidence="1 2" key="1">
    <citation type="submission" date="2019-04" db="EMBL/GenBank/DDBJ databases">
        <title>Bacillus caeni sp. nov., a bacterium isolated from mangrove sediment.</title>
        <authorList>
            <person name="Huang H."/>
            <person name="Mo K."/>
            <person name="Hu Y."/>
        </authorList>
    </citation>
    <scope>NUCLEOTIDE SEQUENCE [LARGE SCALE GENOMIC DNA]</scope>
    <source>
        <strain evidence="1 2">HB172195</strain>
    </source>
</reference>
<keyword evidence="2" id="KW-1185">Reference proteome</keyword>
<protein>
    <submittedName>
        <fullName evidence="1">Carnitine--CoA ligase</fullName>
    </submittedName>
</protein>